<evidence type="ECO:0000313" key="3">
    <source>
        <dbReference type="Proteomes" id="UP000010932"/>
    </source>
</evidence>
<dbReference type="SUPFAM" id="SSF53098">
    <property type="entry name" value="Ribonuclease H-like"/>
    <property type="match status" value="1"/>
</dbReference>
<dbReference type="Gene3D" id="3.90.350.10">
    <property type="entry name" value="Transposase Inhibitor Protein From Tn5, Chain A, domain 1"/>
    <property type="match status" value="1"/>
</dbReference>
<name>L7E243_MICAE</name>
<dbReference type="Pfam" id="PF14706">
    <property type="entry name" value="Tnp_DNA_bind"/>
    <property type="match status" value="1"/>
</dbReference>
<feature type="domain" description="Transposase Tn5-like N-terminal" evidence="1">
    <location>
        <begin position="7"/>
        <end position="63"/>
    </location>
</feature>
<dbReference type="InterPro" id="IPR047768">
    <property type="entry name" value="Tn5p-like"/>
</dbReference>
<dbReference type="Proteomes" id="UP000010932">
    <property type="component" value="Unassembled WGS sequence"/>
</dbReference>
<evidence type="ECO:0000259" key="1">
    <source>
        <dbReference type="Pfam" id="PF14706"/>
    </source>
</evidence>
<sequence>MEVSKKMEKWAAQELQYADLGDTRRKKRLISIVENLASQPSTSVPQASGNLAAASATYDFWNSPYFHPSDIIAAQAKSTVERIKEHPIVLAVQDTTSLDFTTQKAKKGMGYLDYKKSFGLKVHTTLGVSPQGIPLGLINRLFGNCYANN</sequence>
<dbReference type="AlphaFoldDB" id="L7E243"/>
<dbReference type="EMBL" id="ANKQ01000004">
    <property type="protein sequence ID" value="ELP52382.1"/>
    <property type="molecule type" value="Genomic_DNA"/>
</dbReference>
<comment type="caution">
    <text evidence="2">The sequence shown here is derived from an EMBL/GenBank/DDBJ whole genome shotgun (WGS) entry which is preliminary data.</text>
</comment>
<dbReference type="InterPro" id="IPR014735">
    <property type="entry name" value="Transposase_Tn5-like_N"/>
</dbReference>
<reference evidence="2 3" key="1">
    <citation type="journal article" date="2013" name="Genome Announc.">
        <title>Whole-Genome Sequence of Microcystis aeruginosa TAIHU98, a Nontoxic Bloom-Forming Strain Isolated from Taihu Lake, China.</title>
        <authorList>
            <person name="Yang C."/>
            <person name="Zhang W."/>
            <person name="Ren M."/>
            <person name="Song L."/>
            <person name="Li T."/>
            <person name="Zhao J."/>
        </authorList>
    </citation>
    <scope>NUCLEOTIDE SEQUENCE [LARGE SCALE GENOMIC DNA]</scope>
    <source>
        <strain evidence="2 3">TAIHU98</strain>
    </source>
</reference>
<evidence type="ECO:0000313" key="2">
    <source>
        <dbReference type="EMBL" id="ELP52382.1"/>
    </source>
</evidence>
<dbReference type="PATRIC" id="fig|1134457.3.peg.4842"/>
<dbReference type="PANTHER" id="PTHR37319">
    <property type="entry name" value="TRANSPOSASE"/>
    <property type="match status" value="1"/>
</dbReference>
<dbReference type="InterPro" id="IPR038215">
    <property type="entry name" value="TN5-like_N_sf"/>
</dbReference>
<gene>
    <name evidence="2" type="ORF">O53_5277</name>
</gene>
<dbReference type="Gene3D" id="1.10.246.40">
    <property type="entry name" value="Tn5 transposase, domain 1"/>
    <property type="match status" value="1"/>
</dbReference>
<organism evidence="2 3">
    <name type="scientific">Microcystis aeruginosa TAIHU98</name>
    <dbReference type="NCBI Taxonomy" id="1134457"/>
    <lineage>
        <taxon>Bacteria</taxon>
        <taxon>Bacillati</taxon>
        <taxon>Cyanobacteriota</taxon>
        <taxon>Cyanophyceae</taxon>
        <taxon>Oscillatoriophycideae</taxon>
        <taxon>Chroococcales</taxon>
        <taxon>Microcystaceae</taxon>
        <taxon>Microcystis</taxon>
    </lineage>
</organism>
<accession>L7E243</accession>
<dbReference type="InterPro" id="IPR012337">
    <property type="entry name" value="RNaseH-like_sf"/>
</dbReference>
<dbReference type="PANTHER" id="PTHR37319:SF1">
    <property type="entry name" value="TRANSPOSASE TN5 DIMERISATION DOMAIN-CONTAINING PROTEIN"/>
    <property type="match status" value="1"/>
</dbReference>
<protein>
    <submittedName>
        <fullName evidence="2">Transposase</fullName>
    </submittedName>
</protein>
<proteinExistence type="predicted"/>